<gene>
    <name evidence="3" type="ORF">ACFOX3_14930</name>
</gene>
<dbReference type="InterPro" id="IPR031100">
    <property type="entry name" value="LOG_fam"/>
</dbReference>
<organism evidence="3 4">
    <name type="scientific">Simiduia curdlanivorans</name>
    <dbReference type="NCBI Taxonomy" id="1492769"/>
    <lineage>
        <taxon>Bacteria</taxon>
        <taxon>Pseudomonadati</taxon>
        <taxon>Pseudomonadota</taxon>
        <taxon>Gammaproteobacteria</taxon>
        <taxon>Cellvibrionales</taxon>
        <taxon>Cellvibrionaceae</taxon>
        <taxon>Simiduia</taxon>
    </lineage>
</organism>
<dbReference type="RefSeq" id="WP_290261562.1">
    <property type="nucleotide sequence ID" value="NZ_JAUFQG010000004.1"/>
</dbReference>
<dbReference type="InterPro" id="IPR005269">
    <property type="entry name" value="LOG"/>
</dbReference>
<dbReference type="EC" id="3.2.2.n1" evidence="2"/>
<proteinExistence type="inferred from homology"/>
<dbReference type="NCBIfam" id="TIGR00730">
    <property type="entry name" value="Rossman fold protein, TIGR00730 family"/>
    <property type="match status" value="1"/>
</dbReference>
<evidence type="ECO:0000256" key="1">
    <source>
        <dbReference type="ARBA" id="ARBA00000274"/>
    </source>
</evidence>
<evidence type="ECO:0000313" key="3">
    <source>
        <dbReference type="EMBL" id="MFC4363608.1"/>
    </source>
</evidence>
<protein>
    <recommendedName>
        <fullName evidence="2">Cytokinin riboside 5'-monophosphate phosphoribohydrolase</fullName>
        <ecNumber evidence="2">3.2.2.n1</ecNumber>
    </recommendedName>
</protein>
<dbReference type="Pfam" id="PF03641">
    <property type="entry name" value="Lysine_decarbox"/>
    <property type="match status" value="1"/>
</dbReference>
<dbReference type="EMBL" id="JBHSCX010000020">
    <property type="protein sequence ID" value="MFC4363608.1"/>
    <property type="molecule type" value="Genomic_DNA"/>
</dbReference>
<name>A0ABV8V7E3_9GAMM</name>
<keyword evidence="2" id="KW-0378">Hydrolase</keyword>
<dbReference type="PANTHER" id="PTHR43393">
    <property type="entry name" value="CYTOKININ RIBOSIDE 5'-MONOPHOSPHATE PHOSPHORIBOHYDROLASE"/>
    <property type="match status" value="1"/>
</dbReference>
<evidence type="ECO:0000256" key="2">
    <source>
        <dbReference type="RuleBase" id="RU363015"/>
    </source>
</evidence>
<dbReference type="SUPFAM" id="SSF102405">
    <property type="entry name" value="MCP/YpsA-like"/>
    <property type="match status" value="1"/>
</dbReference>
<comment type="similarity">
    <text evidence="2">Belongs to the LOG family.</text>
</comment>
<dbReference type="InterPro" id="IPR052341">
    <property type="entry name" value="LOG_family_nucleotidases"/>
</dbReference>
<accession>A0ABV8V7E3</accession>
<dbReference type="Gene3D" id="3.40.50.450">
    <property type="match status" value="1"/>
</dbReference>
<reference evidence="4" key="1">
    <citation type="journal article" date="2019" name="Int. J. Syst. Evol. Microbiol.">
        <title>The Global Catalogue of Microorganisms (GCM) 10K type strain sequencing project: providing services to taxonomists for standard genome sequencing and annotation.</title>
        <authorList>
            <consortium name="The Broad Institute Genomics Platform"/>
            <consortium name="The Broad Institute Genome Sequencing Center for Infectious Disease"/>
            <person name="Wu L."/>
            <person name="Ma J."/>
        </authorList>
    </citation>
    <scope>NUCLEOTIDE SEQUENCE [LARGE SCALE GENOMIC DNA]</scope>
    <source>
        <strain evidence="4">CECT 8570</strain>
    </source>
</reference>
<dbReference type="PANTHER" id="PTHR43393:SF3">
    <property type="entry name" value="LYSINE DECARBOXYLASE-LIKE PROTEIN"/>
    <property type="match status" value="1"/>
</dbReference>
<dbReference type="Proteomes" id="UP001595840">
    <property type="component" value="Unassembled WGS sequence"/>
</dbReference>
<keyword evidence="4" id="KW-1185">Reference proteome</keyword>
<evidence type="ECO:0000313" key="4">
    <source>
        <dbReference type="Proteomes" id="UP001595840"/>
    </source>
</evidence>
<comment type="catalytic activity">
    <reaction evidence="1">
        <text>AMP + H2O = D-ribose 5-phosphate + adenine</text>
        <dbReference type="Rhea" id="RHEA:20129"/>
        <dbReference type="ChEBI" id="CHEBI:15377"/>
        <dbReference type="ChEBI" id="CHEBI:16708"/>
        <dbReference type="ChEBI" id="CHEBI:78346"/>
        <dbReference type="ChEBI" id="CHEBI:456215"/>
        <dbReference type="EC" id="3.2.2.4"/>
    </reaction>
</comment>
<keyword evidence="2" id="KW-0203">Cytokinin biosynthesis</keyword>
<comment type="caution">
    <text evidence="3">The sequence shown here is derived from an EMBL/GenBank/DDBJ whole genome shotgun (WGS) entry which is preliminary data.</text>
</comment>
<sequence>MAKSTRSKNRLFYSAADEVEHAKYPDDVLCGNPQLCSSAYRLAYTDQDFMLSEELRPVRLMLELSKPEAVLQALGVNQTVVIFGSARTPDLETAQNLVEQLTEQGCRDQQLLAKAQVNLRNARFYEQARELASLIARESPASASGELHVITGGGPGVMEGANRGASEAQAKSVGLNIVLPHEQYPNPYISPELCFRFHYFAMRKMHFLMRAKALVVFPGGFGTLDELFEALTLVQTDKIKPLPILIFGREFWSRLLNFEVLVQEGMISPDDVNLFQFVDTPEQAWQIIQASLAQL</sequence>